<evidence type="ECO:0000256" key="9">
    <source>
        <dbReference type="ARBA" id="ARBA00023292"/>
    </source>
</evidence>
<dbReference type="InterPro" id="IPR050440">
    <property type="entry name" value="Laminin/Netrin_ECM"/>
</dbReference>
<evidence type="ECO:0000256" key="6">
    <source>
        <dbReference type="ARBA" id="ARBA00022869"/>
    </source>
</evidence>
<evidence type="ECO:0000256" key="2">
    <source>
        <dbReference type="ARBA" id="ARBA00022525"/>
    </source>
</evidence>
<dbReference type="PANTHER" id="PTHR10574:SF406">
    <property type="entry name" value="LAMININ SUBUNIT ALPHA 5"/>
    <property type="match status" value="1"/>
</dbReference>
<keyword evidence="2" id="KW-0964">Secreted</keyword>
<protein>
    <recommendedName>
        <fullName evidence="12">Laminin EGF-like domain-containing protein</fullName>
    </recommendedName>
</protein>
<accession>A0A7R9IDH7</accession>
<evidence type="ECO:0000259" key="12">
    <source>
        <dbReference type="PROSITE" id="PS50027"/>
    </source>
</evidence>
<reference evidence="13" key="1">
    <citation type="submission" date="2020-11" db="EMBL/GenBank/DDBJ databases">
        <authorList>
            <person name="Tran Van P."/>
        </authorList>
    </citation>
    <scope>NUCLEOTIDE SEQUENCE</scope>
</reference>
<dbReference type="Pfam" id="PF00053">
    <property type="entry name" value="EGF_laminin"/>
    <property type="match status" value="3"/>
</dbReference>
<dbReference type="SUPFAM" id="SSF57196">
    <property type="entry name" value="EGF/Laminin"/>
    <property type="match status" value="3"/>
</dbReference>
<keyword evidence="8" id="KW-0325">Glycoprotein</keyword>
<dbReference type="FunFam" id="2.10.25.10:FF:000101">
    <property type="entry name" value="Laminin subunit beta 1"/>
    <property type="match status" value="1"/>
</dbReference>
<feature type="disulfide bond" evidence="10">
    <location>
        <begin position="55"/>
        <end position="64"/>
    </location>
</feature>
<dbReference type="CDD" id="cd00055">
    <property type="entry name" value="EGF_Lam"/>
    <property type="match status" value="2"/>
</dbReference>
<dbReference type="GO" id="GO:0048731">
    <property type="term" value="P:system development"/>
    <property type="evidence" value="ECO:0007669"/>
    <property type="project" value="UniProtKB-ARBA"/>
</dbReference>
<evidence type="ECO:0000256" key="3">
    <source>
        <dbReference type="ARBA" id="ARBA00022530"/>
    </source>
</evidence>
<dbReference type="PROSITE" id="PS50027">
    <property type="entry name" value="EGF_LAM_2"/>
    <property type="match status" value="2"/>
</dbReference>
<evidence type="ECO:0000313" key="13">
    <source>
        <dbReference type="EMBL" id="CAD7455703.1"/>
    </source>
</evidence>
<feature type="domain" description="Laminin EGF-like" evidence="12">
    <location>
        <begin position="31"/>
        <end position="82"/>
    </location>
</feature>
<keyword evidence="11" id="KW-0472">Membrane</keyword>
<dbReference type="PANTHER" id="PTHR10574">
    <property type="entry name" value="NETRIN/LAMININ-RELATED"/>
    <property type="match status" value="1"/>
</dbReference>
<dbReference type="Gene3D" id="2.10.25.10">
    <property type="entry name" value="Laminin"/>
    <property type="match status" value="3"/>
</dbReference>
<keyword evidence="6" id="KW-0084">Basement membrane</keyword>
<evidence type="ECO:0000256" key="11">
    <source>
        <dbReference type="SAM" id="Phobius"/>
    </source>
</evidence>
<dbReference type="PROSITE" id="PS01248">
    <property type="entry name" value="EGF_LAM_1"/>
    <property type="match status" value="1"/>
</dbReference>
<proteinExistence type="predicted"/>
<dbReference type="GO" id="GO:0009888">
    <property type="term" value="P:tissue development"/>
    <property type="evidence" value="ECO:0007669"/>
    <property type="project" value="TreeGrafter"/>
</dbReference>
<feature type="transmembrane region" description="Helical" evidence="11">
    <location>
        <begin position="186"/>
        <end position="213"/>
    </location>
</feature>
<keyword evidence="3" id="KW-0272">Extracellular matrix</keyword>
<dbReference type="AlphaFoldDB" id="A0A7R9IDH7"/>
<evidence type="ECO:0000256" key="1">
    <source>
        <dbReference type="ARBA" id="ARBA00004302"/>
    </source>
</evidence>
<evidence type="ECO:0000256" key="5">
    <source>
        <dbReference type="ARBA" id="ARBA00022737"/>
    </source>
</evidence>
<keyword evidence="11" id="KW-1133">Transmembrane helix</keyword>
<gene>
    <name evidence="13" type="ORF">TTEB3V08_LOCUS3764</name>
</gene>
<keyword evidence="4" id="KW-0732">Signal</keyword>
<dbReference type="GO" id="GO:0005604">
    <property type="term" value="C:basement membrane"/>
    <property type="evidence" value="ECO:0007669"/>
    <property type="project" value="UniProtKB-SubCell"/>
</dbReference>
<feature type="domain" description="Laminin EGF-like" evidence="12">
    <location>
        <begin position="83"/>
        <end position="133"/>
    </location>
</feature>
<keyword evidence="11" id="KW-0812">Transmembrane</keyword>
<dbReference type="SMART" id="SM00180">
    <property type="entry name" value="EGF_Lam"/>
    <property type="match status" value="2"/>
</dbReference>
<evidence type="ECO:0000256" key="4">
    <source>
        <dbReference type="ARBA" id="ARBA00022729"/>
    </source>
</evidence>
<evidence type="ECO:0000256" key="10">
    <source>
        <dbReference type="PROSITE-ProRule" id="PRU00460"/>
    </source>
</evidence>
<keyword evidence="7 10" id="KW-1015">Disulfide bond</keyword>
<evidence type="ECO:0000256" key="7">
    <source>
        <dbReference type="ARBA" id="ARBA00023157"/>
    </source>
</evidence>
<keyword evidence="5" id="KW-0677">Repeat</keyword>
<dbReference type="GO" id="GO:0009887">
    <property type="term" value="P:animal organ morphogenesis"/>
    <property type="evidence" value="ECO:0007669"/>
    <property type="project" value="TreeGrafter"/>
</dbReference>
<evidence type="ECO:0000256" key="8">
    <source>
        <dbReference type="ARBA" id="ARBA00023180"/>
    </source>
</evidence>
<dbReference type="EMBL" id="OE001003">
    <property type="protein sequence ID" value="CAD7455703.1"/>
    <property type="molecule type" value="Genomic_DNA"/>
</dbReference>
<comment type="caution">
    <text evidence="10">Lacks conserved residue(s) required for the propagation of feature annotation.</text>
</comment>
<comment type="subcellular location">
    <subcellularLocation>
        <location evidence="1">Secreted</location>
        <location evidence="1">Extracellular space</location>
        <location evidence="1">Extracellular matrix</location>
        <location evidence="1">Basement membrane</location>
    </subcellularLocation>
</comment>
<dbReference type="InterPro" id="IPR002049">
    <property type="entry name" value="LE_dom"/>
</dbReference>
<organism evidence="13">
    <name type="scientific">Timema tahoe</name>
    <dbReference type="NCBI Taxonomy" id="61484"/>
    <lineage>
        <taxon>Eukaryota</taxon>
        <taxon>Metazoa</taxon>
        <taxon>Ecdysozoa</taxon>
        <taxon>Arthropoda</taxon>
        <taxon>Hexapoda</taxon>
        <taxon>Insecta</taxon>
        <taxon>Pterygota</taxon>
        <taxon>Neoptera</taxon>
        <taxon>Polyneoptera</taxon>
        <taxon>Phasmatodea</taxon>
        <taxon>Timematodea</taxon>
        <taxon>Timematoidea</taxon>
        <taxon>Timematidae</taxon>
        <taxon>Timema</taxon>
    </lineage>
</organism>
<feature type="disulfide bond" evidence="10">
    <location>
        <begin position="106"/>
        <end position="115"/>
    </location>
</feature>
<name>A0A7R9IDH7_9NEOP</name>
<feature type="transmembrane region" description="Helical" evidence="11">
    <location>
        <begin position="148"/>
        <end position="166"/>
    </location>
</feature>
<keyword evidence="9 10" id="KW-0424">Laminin EGF-like domain</keyword>
<dbReference type="FunFam" id="2.10.25.10:FF:000130">
    <property type="entry name" value="Laminin subunit beta 1"/>
    <property type="match status" value="1"/>
</dbReference>
<sequence length="282" mass="30391">MILFIQGSRCDVCADNYYGNPEMPGGSCRSCNCSNNIDISRPGNCDSHTGDCLQCLFNTEGQNCQVCKSDYYGDAINQQCRECVCDLLGTDKKSGACNHITGQCPCLPNVIGQTCDQCRDNHWKIASGTGCEACDCDPIGSNAEQCNLVLFVILFVPSMMVNVIASQDSEVANVTSVKPIIGETQLWNVMLASAILKALILCNVIATMVVVYAQLELVGRNVMNVREAAPAIDNWKEVTPDPAISYVDLVSVYEDVAVCVCGEVTDADIVAEVLNSNIQAED</sequence>